<dbReference type="GO" id="GO:0006269">
    <property type="term" value="P:DNA replication, synthesis of primer"/>
    <property type="evidence" value="ECO:0007669"/>
    <property type="project" value="UniProtKB-UniRule"/>
</dbReference>
<dbReference type="Gene3D" id="1.10.860.10">
    <property type="entry name" value="DNAb Helicase, Chain A"/>
    <property type="match status" value="1"/>
</dbReference>
<dbReference type="PROSITE" id="PS51199">
    <property type="entry name" value="SF4_HELICASE"/>
    <property type="match status" value="1"/>
</dbReference>
<dbReference type="GO" id="GO:0003677">
    <property type="term" value="F:DNA binding"/>
    <property type="evidence" value="ECO:0007669"/>
    <property type="project" value="UniProtKB-UniRule"/>
</dbReference>
<dbReference type="NCBIfam" id="TIGR00665">
    <property type="entry name" value="DnaB"/>
    <property type="match status" value="1"/>
</dbReference>
<evidence type="ECO:0000256" key="11">
    <source>
        <dbReference type="NCBIfam" id="TIGR00665"/>
    </source>
</evidence>
<dbReference type="SMART" id="SM00382">
    <property type="entry name" value="AAA"/>
    <property type="match status" value="1"/>
</dbReference>
<sequence length="436" mass="49530">MIRELPQDIRVEQELLGSIMQNPDLIVKAVEHLKAEDFYKTSHQNIFTAICQLFAEGKDMNITLLVNVIGKENLQSVGGVTYLTELMTSGMPINPKIYIDILKEKSYRRKAIRAITQSIEKMYDEKEKPRQIVGELTDVLSCTDENKTSIMSEDKLLCRTIGEIEKRYQTGGEIPGMQTGFIDFDKATNGLKKGELFVIGGRPSTGKTLIALNIADGLGINKYKVLIVELEMTPESLGMRRLAYNSNIQAQKLQTGKLSSQEFEKLALTFNSLSQRNNIFTDCSSYQNILTIKSKAKAVKQIHGLDVLIIDHLTLMDIPSKGNRSAEIGEVTRQLKLLAKELDINIILLCQLSRAVEQRTDKRPIMSDLRESGNIEQDADLVMFAYRDEYYNPETEDKNIMEWIIAKQRNGRVGTLKFGYLDKMQTIKNLDYIRRD</sequence>
<evidence type="ECO:0000256" key="3">
    <source>
        <dbReference type="ARBA" id="ARBA00022705"/>
    </source>
</evidence>
<dbReference type="KEGG" id="csr:Cspa_c57320"/>
<dbReference type="CDD" id="cd00984">
    <property type="entry name" value="DnaB_C"/>
    <property type="match status" value="1"/>
</dbReference>
<keyword evidence="6 12" id="KW-0347">Helicase</keyword>
<keyword evidence="3 12" id="KW-0235">DNA replication</keyword>
<evidence type="ECO:0000313" key="15">
    <source>
        <dbReference type="Proteomes" id="UP000011728"/>
    </source>
</evidence>
<dbReference type="GO" id="GO:0005829">
    <property type="term" value="C:cytosol"/>
    <property type="evidence" value="ECO:0007669"/>
    <property type="project" value="TreeGrafter"/>
</dbReference>
<dbReference type="InterPro" id="IPR007694">
    <property type="entry name" value="DNA_helicase_DnaB-like_C"/>
</dbReference>
<keyword evidence="2 12" id="KW-0639">Primosome</keyword>
<reference evidence="14 15" key="1">
    <citation type="submission" date="2013-02" db="EMBL/GenBank/DDBJ databases">
        <title>Genome sequence of Clostridium saccharoperbutylacetonicum N1-4(HMT).</title>
        <authorList>
            <person name="Poehlein A."/>
            <person name="Daniel R."/>
        </authorList>
    </citation>
    <scope>NUCLEOTIDE SEQUENCE [LARGE SCALE GENOMIC DNA]</scope>
    <source>
        <strain evidence="15">N1-4(HMT)</strain>
    </source>
</reference>
<evidence type="ECO:0000313" key="14">
    <source>
        <dbReference type="EMBL" id="AGF59457.1"/>
    </source>
</evidence>
<dbReference type="GO" id="GO:0043139">
    <property type="term" value="F:5'-3' DNA helicase activity"/>
    <property type="evidence" value="ECO:0007669"/>
    <property type="project" value="UniProtKB-EC"/>
</dbReference>
<dbReference type="GO" id="GO:1990077">
    <property type="term" value="C:primosome complex"/>
    <property type="evidence" value="ECO:0007669"/>
    <property type="project" value="UniProtKB-UniRule"/>
</dbReference>
<comment type="similarity">
    <text evidence="1 12">Belongs to the helicase family. DnaB subfamily.</text>
</comment>
<evidence type="ECO:0000256" key="2">
    <source>
        <dbReference type="ARBA" id="ARBA00022515"/>
    </source>
</evidence>
<dbReference type="Pfam" id="PF03796">
    <property type="entry name" value="DnaB_C"/>
    <property type="match status" value="1"/>
</dbReference>
<dbReference type="Gene3D" id="3.40.50.300">
    <property type="entry name" value="P-loop containing nucleotide triphosphate hydrolases"/>
    <property type="match status" value="1"/>
</dbReference>
<evidence type="ECO:0000256" key="9">
    <source>
        <dbReference type="ARBA" id="ARBA00023235"/>
    </source>
</evidence>
<dbReference type="InterPro" id="IPR036185">
    <property type="entry name" value="DNA_heli_DnaB-like_N_sf"/>
</dbReference>
<keyword evidence="4 12" id="KW-0547">Nucleotide-binding</keyword>
<evidence type="ECO:0000259" key="13">
    <source>
        <dbReference type="PROSITE" id="PS51199"/>
    </source>
</evidence>
<dbReference type="AlphaFoldDB" id="M1N7V8"/>
<comment type="function">
    <text evidence="12">The main replicative DNA helicase, it participates in initiation and elongation during chromosome replication. Travels ahead of the DNA replisome, separating dsDNA into templates for DNA synthesis. A processive ATP-dependent 5'-3' DNA helicase it has DNA-dependent ATPase activity.</text>
</comment>
<dbReference type="EC" id="5.6.2.3" evidence="11 12"/>
<evidence type="ECO:0000256" key="1">
    <source>
        <dbReference type="ARBA" id="ARBA00008428"/>
    </source>
</evidence>
<dbReference type="PANTHER" id="PTHR30153:SF2">
    <property type="entry name" value="REPLICATIVE DNA HELICASE"/>
    <property type="match status" value="1"/>
</dbReference>
<evidence type="ECO:0000256" key="8">
    <source>
        <dbReference type="ARBA" id="ARBA00023125"/>
    </source>
</evidence>
<dbReference type="PANTHER" id="PTHR30153">
    <property type="entry name" value="REPLICATIVE DNA HELICASE DNAB"/>
    <property type="match status" value="1"/>
</dbReference>
<comment type="catalytic activity">
    <reaction evidence="10 12">
        <text>ATP + H2O = ADP + phosphate + H(+)</text>
        <dbReference type="Rhea" id="RHEA:13065"/>
        <dbReference type="ChEBI" id="CHEBI:15377"/>
        <dbReference type="ChEBI" id="CHEBI:15378"/>
        <dbReference type="ChEBI" id="CHEBI:30616"/>
        <dbReference type="ChEBI" id="CHEBI:43474"/>
        <dbReference type="ChEBI" id="CHEBI:456216"/>
        <dbReference type="EC" id="5.6.2.3"/>
    </reaction>
</comment>
<dbReference type="EMBL" id="CP004121">
    <property type="protein sequence ID" value="AGF59457.1"/>
    <property type="molecule type" value="Genomic_DNA"/>
</dbReference>
<dbReference type="GO" id="GO:0005524">
    <property type="term" value="F:ATP binding"/>
    <property type="evidence" value="ECO:0007669"/>
    <property type="project" value="UniProtKB-UniRule"/>
</dbReference>
<keyword evidence="5 12" id="KW-0378">Hydrolase</keyword>
<dbReference type="HOGENOM" id="CLU_005373_0_0_9"/>
<evidence type="ECO:0000256" key="6">
    <source>
        <dbReference type="ARBA" id="ARBA00022806"/>
    </source>
</evidence>
<evidence type="ECO:0000256" key="12">
    <source>
        <dbReference type="RuleBase" id="RU362085"/>
    </source>
</evidence>
<dbReference type="InterPro" id="IPR007692">
    <property type="entry name" value="DNA_helicase_DnaB"/>
</dbReference>
<dbReference type="eggNOG" id="COG0305">
    <property type="taxonomic scope" value="Bacteria"/>
</dbReference>
<dbReference type="Pfam" id="PF00772">
    <property type="entry name" value="DnaB"/>
    <property type="match status" value="1"/>
</dbReference>
<name>M1N7V8_9CLOT</name>
<evidence type="ECO:0000256" key="4">
    <source>
        <dbReference type="ARBA" id="ARBA00022741"/>
    </source>
</evidence>
<feature type="domain" description="SF4 helicase" evidence="13">
    <location>
        <begin position="170"/>
        <end position="434"/>
    </location>
</feature>
<evidence type="ECO:0000256" key="10">
    <source>
        <dbReference type="ARBA" id="ARBA00048954"/>
    </source>
</evidence>
<dbReference type="OrthoDB" id="9773982at2"/>
<keyword evidence="8 12" id="KW-0238">DNA-binding</keyword>
<evidence type="ECO:0000256" key="5">
    <source>
        <dbReference type="ARBA" id="ARBA00022801"/>
    </source>
</evidence>
<dbReference type="InterPro" id="IPR027417">
    <property type="entry name" value="P-loop_NTPase"/>
</dbReference>
<protein>
    <recommendedName>
        <fullName evidence="11 12">Replicative DNA helicase</fullName>
        <ecNumber evidence="11 12">5.6.2.3</ecNumber>
    </recommendedName>
</protein>
<proteinExistence type="inferred from homology"/>
<keyword evidence="15" id="KW-1185">Reference proteome</keyword>
<accession>M1N7V8</accession>
<gene>
    <name evidence="14" type="primary">dnaC1</name>
    <name evidence="14" type="ORF">Cspa_c57320</name>
</gene>
<evidence type="ECO:0000256" key="7">
    <source>
        <dbReference type="ARBA" id="ARBA00022840"/>
    </source>
</evidence>
<keyword evidence="7 12" id="KW-0067">ATP-binding</keyword>
<dbReference type="RefSeq" id="WP_015395764.1">
    <property type="nucleotide sequence ID" value="NC_020291.1"/>
</dbReference>
<organism evidence="14 15">
    <name type="scientific">Clostridium saccharoperbutylacetonicum N1-4(HMT)</name>
    <dbReference type="NCBI Taxonomy" id="931276"/>
    <lineage>
        <taxon>Bacteria</taxon>
        <taxon>Bacillati</taxon>
        <taxon>Bacillota</taxon>
        <taxon>Clostridia</taxon>
        <taxon>Eubacteriales</taxon>
        <taxon>Clostridiaceae</taxon>
        <taxon>Clostridium</taxon>
    </lineage>
</organism>
<dbReference type="InterPro" id="IPR016136">
    <property type="entry name" value="DNA_helicase_N/primase_C"/>
</dbReference>
<dbReference type="GO" id="GO:0016887">
    <property type="term" value="F:ATP hydrolysis activity"/>
    <property type="evidence" value="ECO:0007669"/>
    <property type="project" value="RHEA"/>
</dbReference>
<dbReference type="PATRIC" id="fig|931276.5.peg.5777"/>
<dbReference type="InterPro" id="IPR003593">
    <property type="entry name" value="AAA+_ATPase"/>
</dbReference>
<dbReference type="Proteomes" id="UP000011728">
    <property type="component" value="Chromosome"/>
</dbReference>
<dbReference type="SUPFAM" id="SSF48024">
    <property type="entry name" value="N-terminal domain of DnaB helicase"/>
    <property type="match status" value="1"/>
</dbReference>
<dbReference type="InterPro" id="IPR007693">
    <property type="entry name" value="DNA_helicase_DnaB-like_N"/>
</dbReference>
<keyword evidence="9" id="KW-0413">Isomerase</keyword>
<dbReference type="SUPFAM" id="SSF52540">
    <property type="entry name" value="P-loop containing nucleoside triphosphate hydrolases"/>
    <property type="match status" value="1"/>
</dbReference>